<dbReference type="EMBL" id="CP045652">
    <property type="protein sequence ID" value="QGA24954.1"/>
    <property type="molecule type" value="Genomic_DNA"/>
</dbReference>
<name>A0A5Q0Q6S8_9SPHI</name>
<dbReference type="RefSeq" id="WP_153509276.1">
    <property type="nucleotide sequence ID" value="NZ_CP045652.1"/>
</dbReference>
<keyword evidence="1" id="KW-0732">Signal</keyword>
<evidence type="ECO:0000256" key="1">
    <source>
        <dbReference type="SAM" id="SignalP"/>
    </source>
</evidence>
<dbReference type="AlphaFoldDB" id="A0A5Q0Q6S8"/>
<feature type="signal peptide" evidence="1">
    <location>
        <begin position="1"/>
        <end position="19"/>
    </location>
</feature>
<proteinExistence type="predicted"/>
<gene>
    <name evidence="2" type="ORF">GFH32_00840</name>
</gene>
<organism evidence="2 3">
    <name type="scientific">Sphingobacterium zhuxiongii</name>
    <dbReference type="NCBI Taxonomy" id="2662364"/>
    <lineage>
        <taxon>Bacteria</taxon>
        <taxon>Pseudomonadati</taxon>
        <taxon>Bacteroidota</taxon>
        <taxon>Sphingobacteriia</taxon>
        <taxon>Sphingobacteriales</taxon>
        <taxon>Sphingobacteriaceae</taxon>
        <taxon>Sphingobacterium</taxon>
    </lineage>
</organism>
<dbReference type="KEGG" id="sphe:GFH32_00840"/>
<protein>
    <submittedName>
        <fullName evidence="2">Uncharacterized protein</fullName>
    </submittedName>
</protein>
<evidence type="ECO:0000313" key="2">
    <source>
        <dbReference type="EMBL" id="QGA24954.1"/>
    </source>
</evidence>
<sequence length="285" mass="32864">MKVFVLLICTLLAAQFSYAQNLNSQSKLSADSIIINAYRIDQIKREEMMKVINKSDYPKDSLVLKIMDLKKQDAQNQNLVFPLIDQYTIGSIELSPLALNGAYYIIQHAEIEQQEKYQSFVEKLFEKKVINTVEYARFVDRVRVKRNKAQYYLTQAYQNAGTEGTFPYPLTADAAELVNKIGLKETFQKDIASFKNEYTPIFLKEDEFAIFGHILNNVNKEKINNIEIKLNGKTITRTNKEGFFAFKIKRTEAVPELELLVEGKSIKQRIEILPENDWLSVNIGI</sequence>
<reference evidence="2 3" key="1">
    <citation type="submission" date="2019-10" db="EMBL/GenBank/DDBJ databases">
        <authorList>
            <person name="Dong K."/>
        </authorList>
    </citation>
    <scope>NUCLEOTIDE SEQUENCE [LARGE SCALE GENOMIC DNA]</scope>
    <source>
        <strain evidence="3">dk4302</strain>
    </source>
</reference>
<accession>A0A5Q0Q6S8</accession>
<dbReference type="Proteomes" id="UP000326921">
    <property type="component" value="Chromosome"/>
</dbReference>
<feature type="chain" id="PRO_5024871176" evidence="1">
    <location>
        <begin position="20"/>
        <end position="285"/>
    </location>
</feature>
<keyword evidence="3" id="KW-1185">Reference proteome</keyword>
<evidence type="ECO:0000313" key="3">
    <source>
        <dbReference type="Proteomes" id="UP000326921"/>
    </source>
</evidence>